<accession>A0A0E4CMY7</accession>
<dbReference type="RefSeq" id="WP_090601518.1">
    <property type="nucleotide sequence ID" value="NZ_CP092423.2"/>
</dbReference>
<protein>
    <submittedName>
        <fullName evidence="2">Uncharacterized protein</fullName>
    </submittedName>
</protein>
<dbReference type="EMBL" id="CP092423">
    <property type="protein sequence ID" value="ULP44389.1"/>
    <property type="molecule type" value="Genomic_DNA"/>
</dbReference>
<organism evidence="2 4">
    <name type="scientific">Mycobacterium lentiflavum</name>
    <dbReference type="NCBI Taxonomy" id="141349"/>
    <lineage>
        <taxon>Bacteria</taxon>
        <taxon>Bacillati</taxon>
        <taxon>Actinomycetota</taxon>
        <taxon>Actinomycetes</taxon>
        <taxon>Mycobacteriales</taxon>
        <taxon>Mycobacteriaceae</taxon>
        <taxon>Mycobacterium</taxon>
        <taxon>Mycobacterium simiae complex</taxon>
    </lineage>
</organism>
<dbReference type="OrthoDB" id="4739690at2"/>
<evidence type="ECO:0000313" key="5">
    <source>
        <dbReference type="Proteomes" id="UP001055171"/>
    </source>
</evidence>
<keyword evidence="5" id="KW-1185">Reference proteome</keyword>
<evidence type="ECO:0000313" key="3">
    <source>
        <dbReference type="EMBL" id="ULP44389.1"/>
    </source>
</evidence>
<keyword evidence="1" id="KW-0472">Membrane</keyword>
<keyword evidence="1" id="KW-0812">Transmembrane</keyword>
<gene>
    <name evidence="2" type="ORF">BN1232_02391</name>
    <name evidence="3" type="ORF">MJO58_10920</name>
</gene>
<name>A0A0E4CMY7_MYCLN</name>
<reference evidence="3" key="2">
    <citation type="submission" date="2022-08" db="EMBL/GenBank/DDBJ databases">
        <title>Complete genome sequence of 14 non-tuberculosis mycobacteria type-strains.</title>
        <authorList>
            <person name="Igarashi Y."/>
            <person name="Osugi A."/>
            <person name="Mitarai S."/>
        </authorList>
    </citation>
    <scope>NUCLEOTIDE SEQUENCE</scope>
    <source>
        <strain evidence="3">ATCC 51985</strain>
    </source>
</reference>
<dbReference type="STRING" id="141349.BN1232_02391"/>
<proteinExistence type="predicted"/>
<sequence length="105" mass="10490">MAYLALSAVYVVAACTALAGFWLTAVLFVGHDYDATGVVMTAVRRVAGRGPILIAAGVALGLLGNLAANHLPPAPASDLVAPSRPSDPCDLNDGLFGLCGAGQLG</sequence>
<evidence type="ECO:0000313" key="2">
    <source>
        <dbReference type="EMBL" id="CQD12505.1"/>
    </source>
</evidence>
<keyword evidence="1" id="KW-1133">Transmembrane helix</keyword>
<dbReference type="AlphaFoldDB" id="A0A0E4CMY7"/>
<dbReference type="Proteomes" id="UP001055171">
    <property type="component" value="Chromosome"/>
</dbReference>
<dbReference type="Proteomes" id="UP000199251">
    <property type="component" value="Unassembled WGS sequence"/>
</dbReference>
<reference evidence="2 4" key="1">
    <citation type="submission" date="2015-03" db="EMBL/GenBank/DDBJ databases">
        <authorList>
            <person name="Urmite Genomes"/>
        </authorList>
    </citation>
    <scope>NUCLEOTIDE SEQUENCE [LARGE SCALE GENOMIC DNA]</scope>
    <source>
        <strain evidence="2 4">CSUR P1491</strain>
    </source>
</reference>
<evidence type="ECO:0000256" key="1">
    <source>
        <dbReference type="SAM" id="Phobius"/>
    </source>
</evidence>
<evidence type="ECO:0000313" key="4">
    <source>
        <dbReference type="Proteomes" id="UP000199251"/>
    </source>
</evidence>
<dbReference type="EMBL" id="CTEE01000001">
    <property type="protein sequence ID" value="CQD12505.1"/>
    <property type="molecule type" value="Genomic_DNA"/>
</dbReference>
<feature type="transmembrane region" description="Helical" evidence="1">
    <location>
        <begin position="6"/>
        <end position="29"/>
    </location>
</feature>
<feature type="transmembrane region" description="Helical" evidence="1">
    <location>
        <begin position="50"/>
        <end position="68"/>
    </location>
</feature>